<feature type="domain" description="Pel9A-like right handed beta-helix region" evidence="9">
    <location>
        <begin position="115"/>
        <end position="236"/>
    </location>
</feature>
<evidence type="ECO:0000256" key="7">
    <source>
        <dbReference type="ARBA" id="ARBA00023239"/>
    </source>
</evidence>
<evidence type="ECO:0000259" key="9">
    <source>
        <dbReference type="Pfam" id="PF22842"/>
    </source>
</evidence>
<dbReference type="RefSeq" id="WP_202828817.1">
    <property type="nucleotide sequence ID" value="NZ_JAEUXJ010000025.1"/>
</dbReference>
<evidence type="ECO:0000256" key="3">
    <source>
        <dbReference type="ARBA" id="ARBA00022525"/>
    </source>
</evidence>
<comment type="subcellular location">
    <subcellularLocation>
        <location evidence="2">Secreted</location>
    </subcellularLocation>
</comment>
<dbReference type="InterPro" id="IPR006626">
    <property type="entry name" value="PbH1"/>
</dbReference>
<protein>
    <recommendedName>
        <fullName evidence="9">Pel9A-like right handed beta-helix region domain-containing protein</fullName>
    </recommendedName>
</protein>
<evidence type="ECO:0000313" key="11">
    <source>
        <dbReference type="Proteomes" id="UP000606490"/>
    </source>
</evidence>
<dbReference type="SMART" id="SM00710">
    <property type="entry name" value="PbH1"/>
    <property type="match status" value="5"/>
</dbReference>
<keyword evidence="11" id="KW-1185">Reference proteome</keyword>
<keyword evidence="7" id="KW-0456">Lyase</keyword>
<dbReference type="Gene3D" id="2.160.20.10">
    <property type="entry name" value="Single-stranded right-handed beta-helix, Pectin lyase-like"/>
    <property type="match status" value="1"/>
</dbReference>
<evidence type="ECO:0000256" key="8">
    <source>
        <dbReference type="ARBA" id="ARBA00038263"/>
    </source>
</evidence>
<dbReference type="SUPFAM" id="SSF51126">
    <property type="entry name" value="Pectin lyase-like"/>
    <property type="match status" value="1"/>
</dbReference>
<comment type="caution">
    <text evidence="10">The sequence shown here is derived from an EMBL/GenBank/DDBJ whole genome shotgun (WGS) entry which is preliminary data.</text>
</comment>
<gene>
    <name evidence="10" type="ORF">JMJ55_27540</name>
</gene>
<evidence type="ECO:0000313" key="10">
    <source>
        <dbReference type="EMBL" id="MBL6459086.1"/>
    </source>
</evidence>
<evidence type="ECO:0000256" key="6">
    <source>
        <dbReference type="ARBA" id="ARBA00022837"/>
    </source>
</evidence>
<dbReference type="Proteomes" id="UP000606490">
    <property type="component" value="Unassembled WGS sequence"/>
</dbReference>
<organism evidence="10 11">
    <name type="scientific">Belnapia mucosa</name>
    <dbReference type="NCBI Taxonomy" id="2804532"/>
    <lineage>
        <taxon>Bacteria</taxon>
        <taxon>Pseudomonadati</taxon>
        <taxon>Pseudomonadota</taxon>
        <taxon>Alphaproteobacteria</taxon>
        <taxon>Acetobacterales</taxon>
        <taxon>Roseomonadaceae</taxon>
        <taxon>Belnapia</taxon>
    </lineage>
</organism>
<dbReference type="InterPro" id="IPR053868">
    <property type="entry name" value="Pel9A-like_beta_helix"/>
</dbReference>
<keyword evidence="3" id="KW-0964">Secreted</keyword>
<keyword evidence="6" id="KW-0106">Calcium</keyword>
<sequence length="537" mass="55391">MIYYVSASKASGGTGTLSNPFSSLQKAHDLAKPGDTIEVRGGTYYLAQPLKFTSDGTADKPITIENYNGEKVVIDAGKTTGGFALTLNSASYNHIKGLEIKNGGEGGVCVTGASNGNQLELLNIHHNGRTSQYDGKGFVVYGSSENNLILNVDSHDNHDLAGDNADGFQIATTGVGNVVRGCRAWNNADDGFDLFNVQNNTRAGAVTLEGNYAWHNGYDTAGNWSGDGNGFKLGGTRSGTTGTSGGHMLIDNVAFDNPYAGFSENSAQVPLKLYNNTSYANGYSFEFYTDLHVLRNNLAVGGKLWGTGDHNSWNGGVTANAADFQSTASATVSGPRAADGTVNAGSFLHLAAGSDLIDKGISVGIKYAGTAPDLGAFETAAMTSPAVSASLAKMPAMTLAQPVDGVQAVDGTTSSAQPAGTDAADGGGIAAIQQGGALYERFSFLTAMDTGHQMILGHPDSLRACLPGMGAHDPSGHDGAFQAVEDTASLRHAGLHAARYGADAVTAMQEAMSSHLHAGSIAAPADPHLPALQDYLL</sequence>
<evidence type="ECO:0000256" key="1">
    <source>
        <dbReference type="ARBA" id="ARBA00001913"/>
    </source>
</evidence>
<comment type="similarity">
    <text evidence="8">Belongs to the polysaccharide lyase 9 family.</text>
</comment>
<dbReference type="PANTHER" id="PTHR40088:SF1">
    <property type="entry name" value="PECTATE LYASE PEL9"/>
    <property type="match status" value="1"/>
</dbReference>
<accession>A0ABS1VBN3</accession>
<dbReference type="InterPro" id="IPR012334">
    <property type="entry name" value="Pectin_lyas_fold"/>
</dbReference>
<comment type="cofactor">
    <cofactor evidence="1">
        <name>Ca(2+)</name>
        <dbReference type="ChEBI" id="CHEBI:29108"/>
    </cofactor>
</comment>
<evidence type="ECO:0000256" key="5">
    <source>
        <dbReference type="ARBA" id="ARBA00022729"/>
    </source>
</evidence>
<evidence type="ECO:0000256" key="2">
    <source>
        <dbReference type="ARBA" id="ARBA00004613"/>
    </source>
</evidence>
<keyword evidence="5" id="KW-0732">Signal</keyword>
<dbReference type="Pfam" id="PF22842">
    <property type="entry name" value="Pel9A-like_beta_helix"/>
    <property type="match status" value="1"/>
</dbReference>
<proteinExistence type="inferred from homology"/>
<reference evidence="10 11" key="1">
    <citation type="submission" date="2021-01" db="EMBL/GenBank/DDBJ databases">
        <title>Belnapia mucosa sp. nov. and Belnapia arida sp. nov., isolated from the Tabernas Desert (Almeria, Spain).</title>
        <authorList>
            <person name="Molina-Menor E."/>
            <person name="Vidal-Verdu A."/>
            <person name="Calonge A."/>
            <person name="Satari L."/>
            <person name="Pereto Magraner J."/>
            <person name="Porcar Miralles M."/>
        </authorList>
    </citation>
    <scope>NUCLEOTIDE SEQUENCE [LARGE SCALE GENOMIC DNA]</scope>
    <source>
        <strain evidence="10 11">T6</strain>
    </source>
</reference>
<dbReference type="EMBL" id="JAEUXJ010000025">
    <property type="protein sequence ID" value="MBL6459086.1"/>
    <property type="molecule type" value="Genomic_DNA"/>
</dbReference>
<dbReference type="InterPro" id="IPR011050">
    <property type="entry name" value="Pectin_lyase_fold/virulence"/>
</dbReference>
<name>A0ABS1VBN3_9PROT</name>
<evidence type="ECO:0000256" key="4">
    <source>
        <dbReference type="ARBA" id="ARBA00022723"/>
    </source>
</evidence>
<keyword evidence="4" id="KW-0479">Metal-binding</keyword>
<dbReference type="PANTHER" id="PTHR40088">
    <property type="entry name" value="PECTATE LYASE (EUROFUNG)"/>
    <property type="match status" value="1"/>
</dbReference>
<dbReference type="InterPro" id="IPR052052">
    <property type="entry name" value="Polysaccharide_Lyase_9"/>
</dbReference>